<dbReference type="InterPro" id="IPR046950">
    <property type="entry name" value="DNA-dir_Rpol_C_phage-type"/>
</dbReference>
<evidence type="ECO:0000313" key="10">
    <source>
        <dbReference type="Proteomes" id="UP000642265"/>
    </source>
</evidence>
<dbReference type="EMBL" id="JACZKO010000063">
    <property type="protein sequence ID" value="MBE0563690.1"/>
    <property type="molecule type" value="Genomic_DNA"/>
</dbReference>
<dbReference type="GO" id="GO:0000428">
    <property type="term" value="C:DNA-directed RNA polymerase complex"/>
    <property type="evidence" value="ECO:0007669"/>
    <property type="project" value="UniProtKB-KW"/>
</dbReference>
<gene>
    <name evidence="9" type="ORF">IH622_23125</name>
</gene>
<dbReference type="EC" id="2.7.7.6" evidence="2"/>
<feature type="domain" description="DNA-directed RNA polymerase C-terminal" evidence="8">
    <location>
        <begin position="6"/>
        <end position="125"/>
    </location>
</feature>
<comment type="catalytic activity">
    <reaction evidence="7">
        <text>RNA(n) + a ribonucleoside 5'-triphosphate = RNA(n+1) + diphosphate</text>
        <dbReference type="Rhea" id="RHEA:21248"/>
        <dbReference type="Rhea" id="RHEA-COMP:14527"/>
        <dbReference type="Rhea" id="RHEA-COMP:17342"/>
        <dbReference type="ChEBI" id="CHEBI:33019"/>
        <dbReference type="ChEBI" id="CHEBI:61557"/>
        <dbReference type="ChEBI" id="CHEBI:140395"/>
        <dbReference type="EC" id="2.7.7.6"/>
    </reaction>
</comment>
<keyword evidence="6" id="KW-0804">Transcription</keyword>
<dbReference type="AlphaFoldDB" id="A0A8I0N9U1"/>
<reference evidence="9" key="1">
    <citation type="submission" date="2020-09" db="EMBL/GenBank/DDBJ databases">
        <authorList>
            <person name="Dalcin Martins P."/>
        </authorList>
    </citation>
    <scope>NUCLEOTIDE SEQUENCE</scope>
    <source>
        <strain evidence="9">MAG47</strain>
    </source>
</reference>
<dbReference type="GO" id="GO:0003677">
    <property type="term" value="F:DNA binding"/>
    <property type="evidence" value="ECO:0007669"/>
    <property type="project" value="InterPro"/>
</dbReference>
<comment type="similarity">
    <text evidence="1">Belongs to the phage and mitochondrial RNA polymerase family.</text>
</comment>
<keyword evidence="5" id="KW-0548">Nucleotidyltransferase</keyword>
<dbReference type="GO" id="GO:0003899">
    <property type="term" value="F:DNA-directed RNA polymerase activity"/>
    <property type="evidence" value="ECO:0007669"/>
    <property type="project" value="UniProtKB-EC"/>
</dbReference>
<name>A0A8I0N9U1_BRUAN</name>
<keyword evidence="3" id="KW-0240">DNA-directed RNA polymerase</keyword>
<dbReference type="PROSITE" id="PS00900">
    <property type="entry name" value="RNA_POL_PHAGE_1"/>
    <property type="match status" value="1"/>
</dbReference>
<dbReference type="GO" id="GO:0006351">
    <property type="term" value="P:DNA-templated transcription"/>
    <property type="evidence" value="ECO:0007669"/>
    <property type="project" value="InterPro"/>
</dbReference>
<comment type="caution">
    <text evidence="9">The sequence shown here is derived from an EMBL/GenBank/DDBJ whole genome shotgun (WGS) entry which is preliminary data.</text>
</comment>
<keyword evidence="4" id="KW-0808">Transferase</keyword>
<dbReference type="Pfam" id="PF00940">
    <property type="entry name" value="RNA_pol"/>
    <property type="match status" value="1"/>
</dbReference>
<dbReference type="SUPFAM" id="SSF56672">
    <property type="entry name" value="DNA/RNA polymerases"/>
    <property type="match status" value="1"/>
</dbReference>
<dbReference type="Gene3D" id="1.10.287.280">
    <property type="match status" value="1"/>
</dbReference>
<dbReference type="Proteomes" id="UP000642265">
    <property type="component" value="Unassembled WGS sequence"/>
</dbReference>
<evidence type="ECO:0000259" key="8">
    <source>
        <dbReference type="Pfam" id="PF00940"/>
    </source>
</evidence>
<reference evidence="9" key="2">
    <citation type="submission" date="2020-10" db="EMBL/GenBank/DDBJ databases">
        <title>Enrichment of novel Verrucomicrobia, Bacteroidetes and Krumholzibacteria in an oxygen-limited, methane- and iron-fed bioreactor inoculated with Bothnian Sea sediments.</title>
        <authorList>
            <person name="Martins P.D."/>
            <person name="de Jong A."/>
            <person name="Lenstra W.K."/>
            <person name="van Helmond N.A.G.M."/>
            <person name="Slomp C.P."/>
            <person name="Jetten M.S.M."/>
            <person name="Welte C.U."/>
            <person name="Rasigraf O."/>
        </authorList>
    </citation>
    <scope>NUCLEOTIDE SEQUENCE</scope>
    <source>
        <strain evidence="9">MAG47</strain>
    </source>
</reference>
<proteinExistence type="inferred from homology"/>
<dbReference type="InterPro" id="IPR002092">
    <property type="entry name" value="DNA-dir_Rpol_phage-type"/>
</dbReference>
<protein>
    <recommendedName>
        <fullName evidence="2">DNA-directed RNA polymerase</fullName>
        <ecNumber evidence="2">2.7.7.6</ecNumber>
    </recommendedName>
</protein>
<evidence type="ECO:0000256" key="7">
    <source>
        <dbReference type="ARBA" id="ARBA00048552"/>
    </source>
</evidence>
<evidence type="ECO:0000256" key="3">
    <source>
        <dbReference type="ARBA" id="ARBA00022478"/>
    </source>
</evidence>
<evidence type="ECO:0000256" key="6">
    <source>
        <dbReference type="ARBA" id="ARBA00023163"/>
    </source>
</evidence>
<evidence type="ECO:0000256" key="4">
    <source>
        <dbReference type="ARBA" id="ARBA00022679"/>
    </source>
</evidence>
<evidence type="ECO:0000313" key="9">
    <source>
        <dbReference type="EMBL" id="MBE0563690.1"/>
    </source>
</evidence>
<accession>A0A8I0N9U1</accession>
<evidence type="ECO:0000256" key="2">
    <source>
        <dbReference type="ARBA" id="ARBA00012418"/>
    </source>
</evidence>
<organism evidence="9 10">
    <name type="scientific">Brucella anthropi</name>
    <name type="common">Ochrobactrum anthropi</name>
    <dbReference type="NCBI Taxonomy" id="529"/>
    <lineage>
        <taxon>Bacteria</taxon>
        <taxon>Pseudomonadati</taxon>
        <taxon>Pseudomonadota</taxon>
        <taxon>Alphaproteobacteria</taxon>
        <taxon>Hyphomicrobiales</taxon>
        <taxon>Brucellaceae</taxon>
        <taxon>Brucella/Ochrobactrum group</taxon>
        <taxon>Brucella</taxon>
    </lineage>
</organism>
<sequence>MQHFTGKQYLKIDIANNFGLDKAEWDDRIAWFDQNEQQLHSLVPQAEEPALFYAGILAWEAAKAGKPSGYPISLDATCSGIQILACLAGDRSAAEICNVVDTGSRQDAYTSIYQDMVTTLGESAKISRKDTKKAIN</sequence>
<evidence type="ECO:0000256" key="5">
    <source>
        <dbReference type="ARBA" id="ARBA00022695"/>
    </source>
</evidence>
<dbReference type="InterPro" id="IPR043502">
    <property type="entry name" value="DNA/RNA_pol_sf"/>
</dbReference>
<evidence type="ECO:0000256" key="1">
    <source>
        <dbReference type="ARBA" id="ARBA00009493"/>
    </source>
</evidence>